<evidence type="ECO:0000313" key="4">
    <source>
        <dbReference type="EMBL" id="ABC78692.1"/>
    </source>
</evidence>
<protein>
    <submittedName>
        <fullName evidence="4">Membrane-bound lytic murein transglycosylase B</fullName>
        <ecNumber evidence="4">3.2.1.-</ecNumber>
    </submittedName>
</protein>
<dbReference type="OrthoDB" id="9808544at2"/>
<dbReference type="InterPro" id="IPR023346">
    <property type="entry name" value="Lysozyme-like_dom_sf"/>
</dbReference>
<proteinExistence type="predicted"/>
<dbReference type="RefSeq" id="WP_011418709.1">
    <property type="nucleotide sequence ID" value="NC_007759.1"/>
</dbReference>
<dbReference type="CDD" id="cd13399">
    <property type="entry name" value="Slt35-like"/>
    <property type="match status" value="1"/>
</dbReference>
<dbReference type="STRING" id="56780.SYN_02632"/>
<dbReference type="InterPro" id="IPR036365">
    <property type="entry name" value="PGBD-like_sf"/>
</dbReference>
<feature type="domain" description="Peptidoglycan binding-like" evidence="2">
    <location>
        <begin position="369"/>
        <end position="423"/>
    </location>
</feature>
<organism evidence="4 5">
    <name type="scientific">Syntrophus aciditrophicus (strain SB)</name>
    <dbReference type="NCBI Taxonomy" id="56780"/>
    <lineage>
        <taxon>Bacteria</taxon>
        <taxon>Pseudomonadati</taxon>
        <taxon>Thermodesulfobacteriota</taxon>
        <taxon>Syntrophia</taxon>
        <taxon>Syntrophales</taxon>
        <taxon>Syntrophaceae</taxon>
        <taxon>Syntrophus</taxon>
    </lineage>
</organism>
<dbReference type="InterPro" id="IPR036366">
    <property type="entry name" value="PGBDSf"/>
</dbReference>
<keyword evidence="5" id="KW-1185">Reference proteome</keyword>
<dbReference type="AlphaFoldDB" id="Q2LX82"/>
<feature type="domain" description="Transglycosylase SLT" evidence="3">
    <location>
        <begin position="55"/>
        <end position="347"/>
    </location>
</feature>
<evidence type="ECO:0000313" key="5">
    <source>
        <dbReference type="Proteomes" id="UP000001933"/>
    </source>
</evidence>
<dbReference type="FunCoup" id="Q2LX82">
    <property type="interactions" value="69"/>
</dbReference>
<dbReference type="KEGG" id="sat:SYN_02632"/>
<dbReference type="eggNOG" id="COG2951">
    <property type="taxonomic scope" value="Bacteria"/>
</dbReference>
<accession>Q2LX82</accession>
<keyword evidence="4" id="KW-0378">Hydrolase</keyword>
<dbReference type="CAZy" id="GH103">
    <property type="family name" value="Glycoside Hydrolase Family 103"/>
</dbReference>
<dbReference type="NCBIfam" id="TIGR02283">
    <property type="entry name" value="MltB_2"/>
    <property type="match status" value="1"/>
</dbReference>
<reference evidence="4 5" key="1">
    <citation type="journal article" date="2007" name="Proc. Natl. Acad. Sci. U.S.A.">
        <title>The genome of Syntrophus aciditrophicus: life at the thermodynamic limit of microbial growth.</title>
        <authorList>
            <person name="McInerney M.J."/>
            <person name="Rohlin L."/>
            <person name="Mouttaki H."/>
            <person name="Kim U."/>
            <person name="Krupp R.S."/>
            <person name="Rios-Hernandez L."/>
            <person name="Sieber J."/>
            <person name="Struchtemeyer C.G."/>
            <person name="Bhattacharyya A."/>
            <person name="Campbell J.W."/>
            <person name="Gunsalus R.P."/>
        </authorList>
    </citation>
    <scope>NUCLEOTIDE SEQUENCE [LARGE SCALE GENOMIC DNA]</scope>
    <source>
        <strain evidence="4 5">SB</strain>
    </source>
</reference>
<dbReference type="InterPro" id="IPR011970">
    <property type="entry name" value="MltB_2"/>
</dbReference>
<dbReference type="PANTHER" id="PTHR30163">
    <property type="entry name" value="MEMBRANE-BOUND LYTIC MUREIN TRANSGLYCOSYLASE B"/>
    <property type="match status" value="1"/>
</dbReference>
<dbReference type="GO" id="GO:0008933">
    <property type="term" value="F:peptidoglycan lytic transglycosylase activity"/>
    <property type="evidence" value="ECO:0007669"/>
    <property type="project" value="TreeGrafter"/>
</dbReference>
<dbReference type="GO" id="GO:0016798">
    <property type="term" value="F:hydrolase activity, acting on glycosyl bonds"/>
    <property type="evidence" value="ECO:0007669"/>
    <property type="project" value="UniProtKB-KW"/>
</dbReference>
<dbReference type="SUPFAM" id="SSF47090">
    <property type="entry name" value="PGBD-like"/>
    <property type="match status" value="1"/>
</dbReference>
<dbReference type="Gene3D" id="1.10.530.10">
    <property type="match status" value="1"/>
</dbReference>
<dbReference type="eggNOG" id="COG3409">
    <property type="taxonomic scope" value="Bacteria"/>
</dbReference>
<evidence type="ECO:0000259" key="2">
    <source>
        <dbReference type="Pfam" id="PF01471"/>
    </source>
</evidence>
<dbReference type="Pfam" id="PF01471">
    <property type="entry name" value="PG_binding_1"/>
    <property type="match status" value="1"/>
</dbReference>
<dbReference type="InParanoid" id="Q2LX82"/>
<dbReference type="Gene3D" id="1.10.8.350">
    <property type="entry name" value="Bacterial muramidase"/>
    <property type="match status" value="1"/>
</dbReference>
<dbReference type="Proteomes" id="UP000001933">
    <property type="component" value="Chromosome"/>
</dbReference>
<feature type="signal peptide" evidence="1">
    <location>
        <begin position="1"/>
        <end position="47"/>
    </location>
</feature>
<dbReference type="InterPro" id="IPR002477">
    <property type="entry name" value="Peptidoglycan-bd-like"/>
</dbReference>
<dbReference type="GO" id="GO:0009253">
    <property type="term" value="P:peptidoglycan catabolic process"/>
    <property type="evidence" value="ECO:0007669"/>
    <property type="project" value="TreeGrafter"/>
</dbReference>
<dbReference type="InterPro" id="IPR043426">
    <property type="entry name" value="MltB-like"/>
</dbReference>
<sequence>MYAKASELLKNIRLQALLIILKARKLSVCFLPFAAFLLALPSPNAVADNAGSMKQFQKCLSRLENTAIESGVSSQTVKSALESIQWLEDVIRADRSQPEFHLTFWHYLESRVTDARVERGREMYHAHYNLLHKIYLRYGVPPHYLVALWGMETNYGSNFGSVPLMSALATLACGRRRSNMFTREFISALLIQENGAMDLARSKGSWAGAIGHMQFLPSTCLKHAVDSDKDGRIDLFGSLPDAFASAANYFHRSGWKKGKRWGREVLIPLNFNYVLAGLGTNKSVNEWRALGLVDASGEPLPESDIEGSLLLPMGHNGPAFLVYRNFHIIRKWNASISFALAVGHLADRIAGMDGLTTKCPDHLRPLSTAEVREIQEWLNRLGYESGEVDGLVGRRTRAAARAFQAEAGLPADGYLTHELMEMLQHAERNRAF</sequence>
<name>Q2LX82_SYNAS</name>
<evidence type="ECO:0000259" key="3">
    <source>
        <dbReference type="Pfam" id="PF13406"/>
    </source>
</evidence>
<keyword evidence="4" id="KW-0326">Glycosidase</keyword>
<gene>
    <name evidence="4" type="ORF">SYN_02632</name>
</gene>
<dbReference type="Pfam" id="PF13406">
    <property type="entry name" value="SLT_2"/>
    <property type="match status" value="1"/>
</dbReference>
<dbReference type="HOGENOM" id="CLU_035402_0_2_7"/>
<dbReference type="Gene3D" id="1.10.101.10">
    <property type="entry name" value="PGBD-like superfamily/PGBD"/>
    <property type="match status" value="1"/>
</dbReference>
<dbReference type="PANTHER" id="PTHR30163:SF8">
    <property type="entry name" value="LYTIC MUREIN TRANSGLYCOSYLASE"/>
    <property type="match status" value="1"/>
</dbReference>
<dbReference type="SUPFAM" id="SSF53955">
    <property type="entry name" value="Lysozyme-like"/>
    <property type="match status" value="1"/>
</dbReference>
<feature type="chain" id="PRO_5004212506" evidence="1">
    <location>
        <begin position="48"/>
        <end position="432"/>
    </location>
</feature>
<dbReference type="InterPro" id="IPR031304">
    <property type="entry name" value="SLT_2"/>
</dbReference>
<dbReference type="EC" id="3.2.1.-" evidence="4"/>
<dbReference type="EMBL" id="CP000252">
    <property type="protein sequence ID" value="ABC78692.1"/>
    <property type="molecule type" value="Genomic_DNA"/>
</dbReference>
<keyword evidence="1" id="KW-0732">Signal</keyword>
<evidence type="ECO:0000256" key="1">
    <source>
        <dbReference type="SAM" id="SignalP"/>
    </source>
</evidence>